<evidence type="ECO:0000313" key="4">
    <source>
        <dbReference type="Proteomes" id="UP000187203"/>
    </source>
</evidence>
<reference evidence="4" key="1">
    <citation type="submission" date="2013-09" db="EMBL/GenBank/DDBJ databases">
        <title>Corchorus olitorius genome sequencing.</title>
        <authorList>
            <person name="Alam M."/>
            <person name="Haque M.S."/>
            <person name="Islam M.S."/>
            <person name="Emdad E.M."/>
            <person name="Islam M.M."/>
            <person name="Ahmed B."/>
            <person name="Halim A."/>
            <person name="Hossen Q.M.M."/>
            <person name="Hossain M.Z."/>
            <person name="Ahmed R."/>
            <person name="Khan M.M."/>
            <person name="Islam R."/>
            <person name="Rashid M.M."/>
            <person name="Khan S.A."/>
            <person name="Rahman M.S."/>
            <person name="Alam M."/>
            <person name="Yahiya A.S."/>
            <person name="Khan M.S."/>
            <person name="Azam M.S."/>
            <person name="Haque T."/>
            <person name="Lashkar M.Z.H."/>
            <person name="Akhand A.I."/>
            <person name="Morshed G."/>
            <person name="Roy S."/>
            <person name="Uddin K.S."/>
            <person name="Rabeya T."/>
            <person name="Hossain A.S."/>
            <person name="Chowdhury A."/>
            <person name="Snigdha A.R."/>
            <person name="Mortoza M.S."/>
            <person name="Matin S.A."/>
            <person name="Hoque S.M.E."/>
            <person name="Islam M.K."/>
            <person name="Roy D.K."/>
            <person name="Haider R."/>
            <person name="Moosa M.M."/>
            <person name="Elias S.M."/>
            <person name="Hasan A.M."/>
            <person name="Jahan S."/>
            <person name="Shafiuddin M."/>
            <person name="Mahmood N."/>
            <person name="Shommy N.S."/>
        </authorList>
    </citation>
    <scope>NUCLEOTIDE SEQUENCE [LARGE SCALE GENOMIC DNA]</scope>
    <source>
        <strain evidence="4">cv. O-4</strain>
    </source>
</reference>
<dbReference type="AlphaFoldDB" id="A0A1R3IHE6"/>
<dbReference type="EMBL" id="AWUE01018182">
    <property type="protein sequence ID" value="OMO81990.1"/>
    <property type="molecule type" value="Genomic_DNA"/>
</dbReference>
<sequence>MSPSMEFSKLSIYPRFCEVNKELVEIEKSLEDKEGAFDAVIGSHRKFQNDLRGEFTSMELLLTAEEVMQDEKATGKPIQNMTDQGRMTLLEITFEQLDLNKEIQNYEEQLPNMEEEIHQLKMDRREVWSRLRDIAKHVETEGEGFTIIVSDVHQYRFMREYLKEMNIEVEAENHDMMEILKFIDQSPTKPPPSPRPFDDWRSKNR</sequence>
<dbReference type="OrthoDB" id="10374481at2759"/>
<feature type="region of interest" description="Disordered" evidence="2">
    <location>
        <begin position="183"/>
        <end position="205"/>
    </location>
</feature>
<comment type="caution">
    <text evidence="3">The sequence shown here is derived from an EMBL/GenBank/DDBJ whole genome shotgun (WGS) entry which is preliminary data.</text>
</comment>
<keyword evidence="4" id="KW-1185">Reference proteome</keyword>
<name>A0A1R3IHE6_9ROSI</name>
<protein>
    <submittedName>
        <fullName evidence="3">Uncharacterized protein</fullName>
    </submittedName>
</protein>
<gene>
    <name evidence="3" type="ORF">COLO4_23320</name>
</gene>
<feature type="compositionally biased region" description="Basic and acidic residues" evidence="2">
    <location>
        <begin position="196"/>
        <end position="205"/>
    </location>
</feature>
<organism evidence="3 4">
    <name type="scientific">Corchorus olitorius</name>
    <dbReference type="NCBI Taxonomy" id="93759"/>
    <lineage>
        <taxon>Eukaryota</taxon>
        <taxon>Viridiplantae</taxon>
        <taxon>Streptophyta</taxon>
        <taxon>Embryophyta</taxon>
        <taxon>Tracheophyta</taxon>
        <taxon>Spermatophyta</taxon>
        <taxon>Magnoliopsida</taxon>
        <taxon>eudicotyledons</taxon>
        <taxon>Gunneridae</taxon>
        <taxon>Pentapetalae</taxon>
        <taxon>rosids</taxon>
        <taxon>malvids</taxon>
        <taxon>Malvales</taxon>
        <taxon>Malvaceae</taxon>
        <taxon>Grewioideae</taxon>
        <taxon>Apeibeae</taxon>
        <taxon>Corchorus</taxon>
    </lineage>
</organism>
<accession>A0A1R3IHE6</accession>
<feature type="coiled-coil region" evidence="1">
    <location>
        <begin position="96"/>
        <end position="123"/>
    </location>
</feature>
<proteinExistence type="predicted"/>
<evidence type="ECO:0000256" key="1">
    <source>
        <dbReference type="SAM" id="Coils"/>
    </source>
</evidence>
<evidence type="ECO:0000313" key="3">
    <source>
        <dbReference type="EMBL" id="OMO81990.1"/>
    </source>
</evidence>
<keyword evidence="1" id="KW-0175">Coiled coil</keyword>
<evidence type="ECO:0000256" key="2">
    <source>
        <dbReference type="SAM" id="MobiDB-lite"/>
    </source>
</evidence>
<dbReference type="Proteomes" id="UP000187203">
    <property type="component" value="Unassembled WGS sequence"/>
</dbReference>